<proteinExistence type="predicted"/>
<evidence type="ECO:0000313" key="1">
    <source>
        <dbReference type="EMBL" id="KKN58164.1"/>
    </source>
</evidence>
<reference evidence="1" key="1">
    <citation type="journal article" date="2015" name="Nature">
        <title>Complex archaea that bridge the gap between prokaryotes and eukaryotes.</title>
        <authorList>
            <person name="Spang A."/>
            <person name="Saw J.H."/>
            <person name="Jorgensen S.L."/>
            <person name="Zaremba-Niedzwiedzka K."/>
            <person name="Martijn J."/>
            <person name="Lind A.E."/>
            <person name="van Eijk R."/>
            <person name="Schleper C."/>
            <person name="Guy L."/>
            <person name="Ettema T.J."/>
        </authorList>
    </citation>
    <scope>NUCLEOTIDE SEQUENCE</scope>
</reference>
<sequence length="72" mass="7658">MANQANVLDPLGIISGVKRQVDAAAAQAQMPAALQPRNVARLFDPLGVFAGLNADNVRPGMARTDRTSTDRR</sequence>
<gene>
    <name evidence="1" type="ORF">LCGC14_0555050</name>
</gene>
<accession>A0A0F9RTT2</accession>
<protein>
    <submittedName>
        <fullName evidence="1">Uncharacterized protein</fullName>
    </submittedName>
</protein>
<organism evidence="1">
    <name type="scientific">marine sediment metagenome</name>
    <dbReference type="NCBI Taxonomy" id="412755"/>
    <lineage>
        <taxon>unclassified sequences</taxon>
        <taxon>metagenomes</taxon>
        <taxon>ecological metagenomes</taxon>
    </lineage>
</organism>
<dbReference type="AlphaFoldDB" id="A0A0F9RTT2"/>
<dbReference type="EMBL" id="LAZR01000774">
    <property type="protein sequence ID" value="KKN58164.1"/>
    <property type="molecule type" value="Genomic_DNA"/>
</dbReference>
<comment type="caution">
    <text evidence="1">The sequence shown here is derived from an EMBL/GenBank/DDBJ whole genome shotgun (WGS) entry which is preliminary data.</text>
</comment>
<name>A0A0F9RTT2_9ZZZZ</name>